<proteinExistence type="predicted"/>
<reference evidence="2 3" key="1">
    <citation type="submission" date="2019-06" db="EMBL/GenBank/DDBJ databases">
        <title>Genomics analysis of Aphanomyces spp. identifies a new class of oomycete effector associated with host adaptation.</title>
        <authorList>
            <person name="Gaulin E."/>
        </authorList>
    </citation>
    <scope>NUCLEOTIDE SEQUENCE [LARGE SCALE GENOMIC DNA]</scope>
    <source>
        <strain evidence="2 3">E</strain>
    </source>
</reference>
<comment type="caution">
    <text evidence="2">The sequence shown here is derived from an EMBL/GenBank/DDBJ whole genome shotgun (WGS) entry which is preliminary data.</text>
</comment>
<dbReference type="AlphaFoldDB" id="A0A6A5AUV3"/>
<evidence type="ECO:0000313" key="2">
    <source>
        <dbReference type="EMBL" id="KAF0774309.1"/>
    </source>
</evidence>
<keyword evidence="1" id="KW-0732">Signal</keyword>
<feature type="signal peptide" evidence="1">
    <location>
        <begin position="1"/>
        <end position="23"/>
    </location>
</feature>
<dbReference type="EMBL" id="VJMI01004028">
    <property type="protein sequence ID" value="KAF0774309.1"/>
    <property type="molecule type" value="Genomic_DNA"/>
</dbReference>
<feature type="non-terminal residue" evidence="2">
    <location>
        <position position="68"/>
    </location>
</feature>
<evidence type="ECO:0008006" key="4">
    <source>
        <dbReference type="Google" id="ProtNLM"/>
    </source>
</evidence>
<feature type="chain" id="PRO_5025435297" description="ABC transmembrane type-1 domain-containing protein" evidence="1">
    <location>
        <begin position="24"/>
        <end position="68"/>
    </location>
</feature>
<accession>A0A6A5AUV3</accession>
<organism evidence="2 3">
    <name type="scientific">Aphanomyces astaci</name>
    <name type="common">Crayfish plague agent</name>
    <dbReference type="NCBI Taxonomy" id="112090"/>
    <lineage>
        <taxon>Eukaryota</taxon>
        <taxon>Sar</taxon>
        <taxon>Stramenopiles</taxon>
        <taxon>Oomycota</taxon>
        <taxon>Saprolegniomycetes</taxon>
        <taxon>Saprolegniales</taxon>
        <taxon>Verrucalvaceae</taxon>
        <taxon>Aphanomyces</taxon>
    </lineage>
</organism>
<sequence>MLVPHLAPLNAFCFIALSAPALAAEVAGLVAVVAFAVDRLIERVVRSVGVFATDRIVANLVVSRLSRV</sequence>
<gene>
    <name evidence="2" type="ORF">AaE_001991</name>
</gene>
<evidence type="ECO:0000313" key="3">
    <source>
        <dbReference type="Proteomes" id="UP000469452"/>
    </source>
</evidence>
<protein>
    <recommendedName>
        <fullName evidence="4">ABC transmembrane type-1 domain-containing protein</fullName>
    </recommendedName>
</protein>
<dbReference type="Proteomes" id="UP000469452">
    <property type="component" value="Unassembled WGS sequence"/>
</dbReference>
<evidence type="ECO:0000256" key="1">
    <source>
        <dbReference type="SAM" id="SignalP"/>
    </source>
</evidence>
<name>A0A6A5AUV3_APHAT</name>